<reference evidence="12 13" key="1">
    <citation type="submission" date="2015-07" db="EMBL/GenBank/DDBJ databases">
        <title>Whole genome sequence of Herpetosiphon geysericola DSM 7119.</title>
        <authorList>
            <person name="Hemp J."/>
            <person name="Ward L.M."/>
            <person name="Pace L.A."/>
            <person name="Fischer W.W."/>
        </authorList>
    </citation>
    <scope>NUCLEOTIDE SEQUENCE [LARGE SCALE GENOMIC DNA]</scope>
    <source>
        <strain evidence="12 13">DSM 7119</strain>
    </source>
</reference>
<evidence type="ECO:0000256" key="11">
    <source>
        <dbReference type="SAM" id="Phobius"/>
    </source>
</evidence>
<keyword evidence="6 11" id="KW-0812">Transmembrane</keyword>
<dbReference type="InterPro" id="IPR001851">
    <property type="entry name" value="ABC_transp_permease"/>
</dbReference>
<feature type="transmembrane region" description="Helical" evidence="11">
    <location>
        <begin position="211"/>
        <end position="230"/>
    </location>
</feature>
<dbReference type="Proteomes" id="UP000050277">
    <property type="component" value="Unassembled WGS sequence"/>
</dbReference>
<dbReference type="NCBIfam" id="NF040906">
    <property type="entry name" value="GguB"/>
    <property type="match status" value="1"/>
</dbReference>
<keyword evidence="3" id="KW-1003">Cell membrane</keyword>
<comment type="function">
    <text evidence="9">Part of the binding-protein-dependent transport system for D-xylose. Probably responsible for the translocation of the substrate across the membrane.</text>
</comment>
<accession>A0A0N8GPV9</accession>
<sequence length="387" mass="40592">MREYGMLVALVVIVLYFQFETSGVLLQPTNITNVILQNSYIVVMALGMLLVIVAGHIDLSIGSVAAFVGAVAGYMMVKNDYPVILSIAACIAIGAAIGAFQGYWVAFRKIPAFIVTLAGMLIFRGLTLVLLGGSSLGPFPESFSNISRGFISGNEATTGFMSNPFGGADAKLHVMTLIIGLAFAAIIVYLDIVGRKNSRAFNFPVISTPLFIVKNAAVVAIIMAFCYILASYKGLPNVLLVLIPLIVLYIFVTKKTVIGRRIYALGGNEKAAKLSGVPTDRLTFYTFVNMGVLAAIGGMIFTGRLNSATPKAGDGFELDAIAAVFIGGASASGGIGTIFGVVIGALVMGVLNNGMSIAGVSVDWQQVVKGAVLLIAVYFDVSSKNKG</sequence>
<keyword evidence="13" id="KW-1185">Reference proteome</keyword>
<proteinExistence type="predicted"/>
<comment type="subcellular location">
    <subcellularLocation>
        <location evidence="1">Cell membrane</location>
        <topology evidence="1">Multi-pass membrane protein</topology>
    </subcellularLocation>
</comment>
<dbReference type="PANTHER" id="PTHR32196">
    <property type="entry name" value="ABC TRANSPORTER PERMEASE PROTEIN YPHD-RELATED-RELATED"/>
    <property type="match status" value="1"/>
</dbReference>
<evidence type="ECO:0000256" key="10">
    <source>
        <dbReference type="ARBA" id="ARBA00035686"/>
    </source>
</evidence>
<feature type="transmembrane region" description="Helical" evidence="11">
    <location>
        <begin position="321"/>
        <end position="347"/>
    </location>
</feature>
<feature type="transmembrane region" description="Helical" evidence="11">
    <location>
        <begin position="172"/>
        <end position="190"/>
    </location>
</feature>
<comment type="caution">
    <text evidence="12">The sequence shown here is derived from an EMBL/GenBank/DDBJ whole genome shotgun (WGS) entry which is preliminary data.</text>
</comment>
<evidence type="ECO:0000256" key="3">
    <source>
        <dbReference type="ARBA" id="ARBA00022475"/>
    </source>
</evidence>
<feature type="transmembrane region" description="Helical" evidence="11">
    <location>
        <begin position="282"/>
        <end position="301"/>
    </location>
</feature>
<dbReference type="PATRIC" id="fig|70996.4.peg.1005"/>
<dbReference type="STRING" id="70996.SE18_20230"/>
<keyword evidence="2" id="KW-0813">Transport</keyword>
<dbReference type="AlphaFoldDB" id="A0A0N8GPV9"/>
<dbReference type="EMBL" id="LGKP01000032">
    <property type="protein sequence ID" value="KPL81986.1"/>
    <property type="molecule type" value="Genomic_DNA"/>
</dbReference>
<keyword evidence="4" id="KW-0997">Cell inner membrane</keyword>
<feature type="transmembrane region" description="Helical" evidence="11">
    <location>
        <begin position="83"/>
        <end position="105"/>
    </location>
</feature>
<dbReference type="Pfam" id="PF02653">
    <property type="entry name" value="BPD_transp_2"/>
    <property type="match status" value="1"/>
</dbReference>
<organism evidence="12 13">
    <name type="scientific">Herpetosiphon geysericola</name>
    <dbReference type="NCBI Taxonomy" id="70996"/>
    <lineage>
        <taxon>Bacteria</taxon>
        <taxon>Bacillati</taxon>
        <taxon>Chloroflexota</taxon>
        <taxon>Chloroflexia</taxon>
        <taxon>Herpetosiphonales</taxon>
        <taxon>Herpetosiphonaceae</taxon>
        <taxon>Herpetosiphon</taxon>
    </lineage>
</organism>
<evidence type="ECO:0000313" key="13">
    <source>
        <dbReference type="Proteomes" id="UP000050277"/>
    </source>
</evidence>
<protein>
    <recommendedName>
        <fullName evidence="10">Xylose transport system permease protein XylH</fullName>
    </recommendedName>
</protein>
<evidence type="ECO:0000256" key="9">
    <source>
        <dbReference type="ARBA" id="ARBA00035611"/>
    </source>
</evidence>
<feature type="transmembrane region" description="Helical" evidence="11">
    <location>
        <begin position="112"/>
        <end position="133"/>
    </location>
</feature>
<keyword evidence="5" id="KW-0762">Sugar transport</keyword>
<name>A0A0N8GPV9_9CHLR</name>
<evidence type="ECO:0000256" key="1">
    <source>
        <dbReference type="ARBA" id="ARBA00004651"/>
    </source>
</evidence>
<evidence type="ECO:0000256" key="5">
    <source>
        <dbReference type="ARBA" id="ARBA00022597"/>
    </source>
</evidence>
<evidence type="ECO:0000256" key="4">
    <source>
        <dbReference type="ARBA" id="ARBA00022519"/>
    </source>
</evidence>
<dbReference type="GO" id="GO:0022857">
    <property type="term" value="F:transmembrane transporter activity"/>
    <property type="evidence" value="ECO:0007669"/>
    <property type="project" value="InterPro"/>
</dbReference>
<keyword evidence="7 11" id="KW-1133">Transmembrane helix</keyword>
<dbReference type="CDD" id="cd06579">
    <property type="entry name" value="TM_PBP1_transp_AraH_like"/>
    <property type="match status" value="1"/>
</dbReference>
<evidence type="ECO:0000256" key="2">
    <source>
        <dbReference type="ARBA" id="ARBA00022448"/>
    </source>
</evidence>
<evidence type="ECO:0000256" key="8">
    <source>
        <dbReference type="ARBA" id="ARBA00023136"/>
    </source>
</evidence>
<dbReference type="GO" id="GO:0005886">
    <property type="term" value="C:plasma membrane"/>
    <property type="evidence" value="ECO:0007669"/>
    <property type="project" value="UniProtKB-SubCell"/>
</dbReference>
<keyword evidence="8 11" id="KW-0472">Membrane</keyword>
<evidence type="ECO:0000256" key="6">
    <source>
        <dbReference type="ARBA" id="ARBA00022692"/>
    </source>
</evidence>
<evidence type="ECO:0000313" key="12">
    <source>
        <dbReference type="EMBL" id="KPL81986.1"/>
    </source>
</evidence>
<evidence type="ECO:0000256" key="7">
    <source>
        <dbReference type="ARBA" id="ARBA00022989"/>
    </source>
</evidence>
<feature type="transmembrane region" description="Helical" evidence="11">
    <location>
        <begin position="36"/>
        <end position="54"/>
    </location>
</feature>
<dbReference type="PANTHER" id="PTHR32196:SF32">
    <property type="entry name" value="XYLOSE TRANSPORT SYSTEM PERMEASE PROTEIN XYLH"/>
    <property type="match status" value="1"/>
</dbReference>
<gene>
    <name evidence="12" type="ORF">SE18_20230</name>
</gene>
<feature type="transmembrane region" description="Helical" evidence="11">
    <location>
        <begin position="236"/>
        <end position="252"/>
    </location>
</feature>